<dbReference type="InterPro" id="IPR051063">
    <property type="entry name" value="PDI"/>
</dbReference>
<evidence type="ECO:0000256" key="3">
    <source>
        <dbReference type="SAM" id="MobiDB-lite"/>
    </source>
</evidence>
<dbReference type="GO" id="GO:0003756">
    <property type="term" value="F:protein disulfide isomerase activity"/>
    <property type="evidence" value="ECO:0007669"/>
    <property type="project" value="TreeGrafter"/>
</dbReference>
<evidence type="ECO:0000256" key="2">
    <source>
        <dbReference type="ARBA" id="ARBA00022729"/>
    </source>
</evidence>
<dbReference type="Gene3D" id="3.40.30.10">
    <property type="entry name" value="Glutaredoxin"/>
    <property type="match status" value="1"/>
</dbReference>
<dbReference type="InterPro" id="IPR036249">
    <property type="entry name" value="Thioredoxin-like_sf"/>
</dbReference>
<dbReference type="PANTHER" id="PTHR45672:SF3">
    <property type="entry name" value="THIOREDOXIN DOMAIN-CONTAINING PROTEIN 5"/>
    <property type="match status" value="1"/>
</dbReference>
<name>A0A6C0DR85_9ZZZZ</name>
<feature type="domain" description="Thioredoxin" evidence="4">
    <location>
        <begin position="1"/>
        <end position="119"/>
    </location>
</feature>
<evidence type="ECO:0000313" key="5">
    <source>
        <dbReference type="EMBL" id="QHT18720.1"/>
    </source>
</evidence>
<comment type="similarity">
    <text evidence="1">Belongs to the protein disulfide isomerase family.</text>
</comment>
<dbReference type="GO" id="GO:0006457">
    <property type="term" value="P:protein folding"/>
    <property type="evidence" value="ECO:0007669"/>
    <property type="project" value="TreeGrafter"/>
</dbReference>
<feature type="region of interest" description="Disordered" evidence="3">
    <location>
        <begin position="114"/>
        <end position="149"/>
    </location>
</feature>
<reference evidence="5" key="1">
    <citation type="journal article" date="2020" name="Nature">
        <title>Giant virus diversity and host interactions through global metagenomics.</title>
        <authorList>
            <person name="Schulz F."/>
            <person name="Roux S."/>
            <person name="Paez-Espino D."/>
            <person name="Jungbluth S."/>
            <person name="Walsh D.A."/>
            <person name="Denef V.J."/>
            <person name="McMahon K.D."/>
            <person name="Konstantinidis K.T."/>
            <person name="Eloe-Fadrosh E.A."/>
            <person name="Kyrpides N.C."/>
            <person name="Woyke T."/>
        </authorList>
    </citation>
    <scope>NUCLEOTIDE SEQUENCE</scope>
    <source>
        <strain evidence="5">GVMAG-M-3300023174-49</strain>
    </source>
</reference>
<protein>
    <recommendedName>
        <fullName evidence="4">Thioredoxin domain-containing protein</fullName>
    </recommendedName>
</protein>
<sequence length="149" mass="17042">MVSKSYKASTPTDEKIDTPLIVGVIHAEWCGHCQQLMPEWKKLEDEYENNNKVKIMKLEASESNKADELNKLNSQIKGGKKVEENGYPTIFMIKGGNLLYNEKDRSVDGLRDWIQSNLSPSPAQKKPIQGGGKKRTRRNRKSRKQVIRK</sequence>
<dbReference type="CDD" id="cd02961">
    <property type="entry name" value="PDI_a_family"/>
    <property type="match status" value="1"/>
</dbReference>
<dbReference type="GO" id="GO:0005783">
    <property type="term" value="C:endoplasmic reticulum"/>
    <property type="evidence" value="ECO:0007669"/>
    <property type="project" value="TreeGrafter"/>
</dbReference>
<dbReference type="PROSITE" id="PS51352">
    <property type="entry name" value="THIOREDOXIN_2"/>
    <property type="match status" value="1"/>
</dbReference>
<dbReference type="Pfam" id="PF00085">
    <property type="entry name" value="Thioredoxin"/>
    <property type="match status" value="1"/>
</dbReference>
<proteinExistence type="inferred from homology"/>
<dbReference type="AlphaFoldDB" id="A0A6C0DR85"/>
<dbReference type="EMBL" id="MN739659">
    <property type="protein sequence ID" value="QHT18720.1"/>
    <property type="molecule type" value="Genomic_DNA"/>
</dbReference>
<feature type="compositionally biased region" description="Basic residues" evidence="3">
    <location>
        <begin position="132"/>
        <end position="149"/>
    </location>
</feature>
<organism evidence="5">
    <name type="scientific">viral metagenome</name>
    <dbReference type="NCBI Taxonomy" id="1070528"/>
    <lineage>
        <taxon>unclassified sequences</taxon>
        <taxon>metagenomes</taxon>
        <taxon>organismal metagenomes</taxon>
    </lineage>
</organism>
<dbReference type="SUPFAM" id="SSF52833">
    <property type="entry name" value="Thioredoxin-like"/>
    <property type="match status" value="1"/>
</dbReference>
<accession>A0A6C0DR85</accession>
<evidence type="ECO:0000256" key="1">
    <source>
        <dbReference type="ARBA" id="ARBA00006347"/>
    </source>
</evidence>
<dbReference type="InterPro" id="IPR013766">
    <property type="entry name" value="Thioredoxin_domain"/>
</dbReference>
<dbReference type="PANTHER" id="PTHR45672">
    <property type="entry name" value="PROTEIN DISULFIDE-ISOMERASE C17H9.14C-RELATED"/>
    <property type="match status" value="1"/>
</dbReference>
<evidence type="ECO:0000259" key="4">
    <source>
        <dbReference type="PROSITE" id="PS51352"/>
    </source>
</evidence>
<keyword evidence="2" id="KW-0732">Signal</keyword>